<sequence length="176" mass="20473">MYGIQFQYITYRMDHKISDVQLYSQKVGYPVHLLKEEFHLQQGIGDNKILCEFTYAVEFSSKCGIHPFSAADASEDSFLKIKGCTISNVYVYLSQQKQLADQQNIIYSIASKCTFQDTKDNYKQWLQRRIQWLKIILDLVDLIGILIHHVNINAYFTVSRRIAAPNQNSKKILEII</sequence>
<organism evidence="1 2">
    <name type="scientific">Paramecium tetraurelia</name>
    <dbReference type="NCBI Taxonomy" id="5888"/>
    <lineage>
        <taxon>Eukaryota</taxon>
        <taxon>Sar</taxon>
        <taxon>Alveolata</taxon>
        <taxon>Ciliophora</taxon>
        <taxon>Intramacronucleata</taxon>
        <taxon>Oligohymenophorea</taxon>
        <taxon>Peniculida</taxon>
        <taxon>Parameciidae</taxon>
        <taxon>Paramecium</taxon>
    </lineage>
</organism>
<dbReference type="AlphaFoldDB" id="A0DFU5"/>
<accession>A0DFU5</accession>
<dbReference type="EMBL" id="CT868418">
    <property type="protein sequence ID" value="CAK81912.1"/>
    <property type="molecule type" value="Genomic_DNA"/>
</dbReference>
<dbReference type="InParanoid" id="A0DFU5"/>
<dbReference type="GeneID" id="5035094"/>
<evidence type="ECO:0000313" key="2">
    <source>
        <dbReference type="Proteomes" id="UP000000600"/>
    </source>
</evidence>
<reference evidence="1 2" key="1">
    <citation type="journal article" date="2006" name="Nature">
        <title>Global trends of whole-genome duplications revealed by the ciliate Paramecium tetraurelia.</title>
        <authorList>
            <consortium name="Genoscope"/>
            <person name="Aury J.-M."/>
            <person name="Jaillon O."/>
            <person name="Duret L."/>
            <person name="Noel B."/>
            <person name="Jubin C."/>
            <person name="Porcel B.M."/>
            <person name="Segurens B."/>
            <person name="Daubin V."/>
            <person name="Anthouard V."/>
            <person name="Aiach N."/>
            <person name="Arnaiz O."/>
            <person name="Billaut A."/>
            <person name="Beisson J."/>
            <person name="Blanc I."/>
            <person name="Bouhouche K."/>
            <person name="Camara F."/>
            <person name="Duharcourt S."/>
            <person name="Guigo R."/>
            <person name="Gogendeau D."/>
            <person name="Katinka M."/>
            <person name="Keller A.-M."/>
            <person name="Kissmehl R."/>
            <person name="Klotz C."/>
            <person name="Koll F."/>
            <person name="Le Moue A."/>
            <person name="Lepere C."/>
            <person name="Malinsky S."/>
            <person name="Nowacki M."/>
            <person name="Nowak J.K."/>
            <person name="Plattner H."/>
            <person name="Poulain J."/>
            <person name="Ruiz F."/>
            <person name="Serrano V."/>
            <person name="Zagulski M."/>
            <person name="Dessen P."/>
            <person name="Betermier M."/>
            <person name="Weissenbach J."/>
            <person name="Scarpelli C."/>
            <person name="Schachter V."/>
            <person name="Sperling L."/>
            <person name="Meyer E."/>
            <person name="Cohen J."/>
            <person name="Wincker P."/>
        </authorList>
    </citation>
    <scope>NUCLEOTIDE SEQUENCE [LARGE SCALE GENOMIC DNA]</scope>
    <source>
        <strain evidence="1 2">Stock d4-2</strain>
    </source>
</reference>
<protein>
    <submittedName>
        <fullName evidence="1">Uncharacterized protein</fullName>
    </submittedName>
</protein>
<dbReference type="Proteomes" id="UP000000600">
    <property type="component" value="Unassembled WGS sequence"/>
</dbReference>
<gene>
    <name evidence="1" type="ORF">GSPATT00016725001</name>
</gene>
<proteinExistence type="predicted"/>
<dbReference type="KEGG" id="ptm:GSPATT00016725001"/>
<dbReference type="RefSeq" id="XP_001449309.1">
    <property type="nucleotide sequence ID" value="XM_001449272.1"/>
</dbReference>
<dbReference type="HOGENOM" id="CLU_1528090_0_0_1"/>
<evidence type="ECO:0000313" key="1">
    <source>
        <dbReference type="EMBL" id="CAK81912.1"/>
    </source>
</evidence>
<keyword evidence="2" id="KW-1185">Reference proteome</keyword>
<name>A0DFU5_PARTE</name>